<protein>
    <submittedName>
        <fullName evidence="6">Acid sphingomyelinase-like phosphodiesterase 3b isoform 2</fullName>
    </submittedName>
</protein>
<dbReference type="GO" id="GO:0008081">
    <property type="term" value="F:phosphoric diester hydrolase activity"/>
    <property type="evidence" value="ECO:0007669"/>
    <property type="project" value="TreeGrafter"/>
</dbReference>
<dbReference type="PANTHER" id="PTHR10340:SF57">
    <property type="entry name" value="METALLOPHOS DOMAIN-CONTAINING PROTEIN"/>
    <property type="match status" value="1"/>
</dbReference>
<accession>A0A4Z2CNQ0</accession>
<feature type="transmembrane region" description="Helical" evidence="4">
    <location>
        <begin position="396"/>
        <end position="417"/>
    </location>
</feature>
<keyword evidence="4" id="KW-0472">Membrane</keyword>
<gene>
    <name evidence="6" type="ORF">EWB00_009009</name>
</gene>
<sequence>MEITPNSHTRTDLCHQLGNDVTLWGEWIDYRQQKKHSTSSFLSLPNPLDFPTANFSHACFFSHRLVHSTATYSNNNNSNDILRQPNLILISVNGLIWYQGNPLAGAVDPDPLGQLDWIQRTFQWARKRKDKVLLVSHFPPGASENAPQFYRFLRPEINDRFLNILIENADLLMAGLFAHEHVDSFRLLVSKSNIPVASLFLMPSISPLLLHGLGDFNPRIRLYRYKRSTMQLLGYSQYYFNLQNQLVNTEWQLEYDTMNTYHLPDLSSNSLNSLWNNFLQVDNGYWSVYWNYELGGRQHALKPNYLTENGLCPRAKSQCRCDHLCAMRFLILSDLDRCLQLCKEIKYTQSNDGSGTLQHPMFNTFNHGNMNNSSTYLNRSIIDQTSTANYNERSSLPYIVGVIVAFLVVLVGIVLIVNREVCNRHRGYHQRRSLLSSVINGVNGTGAGYGRGTSGNGLFLNTVNGALPISSFLHGTRLAAGANGTGTGGSCIELRTAFHPSYDDFDPEYFNKSVTSLNAITLSNGNIVQKHSNRMMRDNYVAPLAICDNATVLSPSCMISYYENPSDTSSSSYNSNNSNNNHRIKRNYIGKRYSVPDYANFKRYLSNYVNPTDRMAYVVNQLFDRCGHTSRLRHNHSITSNTATNDPQRVVNKISLTEEKSNTTSEQSSGCHHPQLQLDHKLKGDNCLPEDYYADDEAFGDEDCSEVYHNHRHHQLDKNDNVGDFNAGATDDVGSGQVERQLSQTGYHHLTVDKKSKLKRIIKKQSNPQHDQHNNNCDIVSKVPNHTTNCVEDEDDDSISDHVYHFDQKSQLLNTNNGDGKHSKDRKFAFYQSKHLKNSLSSPHKSSDAMSYNQSAFLNELGPNSVKGVSTCQNNKSNIKKHSLSNSLTSSLTCFPGESNIHSKSDYHGVMLAQQYPQHQHQSQSSYTSPSRRDSHSLSSTPSPAVDKLVNHRHYHLNPPPPYISNQQQLLPKLSSLNESELHCDVNSIKHLHDNPMHEYDSVRNNLISCHNSPPPPTVVNLSVLKVPGYDYVRMSN</sequence>
<dbReference type="InterPro" id="IPR045473">
    <property type="entry name" value="ASM_C"/>
</dbReference>
<keyword evidence="1" id="KW-0378">Hydrolase</keyword>
<keyword evidence="4" id="KW-0812">Transmembrane</keyword>
<feature type="domain" description="Sphingomyelin phosphodiesterase C-terminal" evidence="5">
    <location>
        <begin position="195"/>
        <end position="340"/>
    </location>
</feature>
<dbReference type="AlphaFoldDB" id="A0A4Z2CNQ0"/>
<name>A0A4Z2CNQ0_SCHJA</name>
<dbReference type="EMBL" id="SKCS01000509">
    <property type="protein sequence ID" value="TNN05694.1"/>
    <property type="molecule type" value="Genomic_DNA"/>
</dbReference>
<dbReference type="Proteomes" id="UP000311919">
    <property type="component" value="Unassembled WGS sequence"/>
</dbReference>
<dbReference type="InterPro" id="IPR029052">
    <property type="entry name" value="Metallo-depent_PP-like"/>
</dbReference>
<dbReference type="OrthoDB" id="348678at2759"/>
<reference evidence="6 7" key="1">
    <citation type="submission" date="2019-03" db="EMBL/GenBank/DDBJ databases">
        <title>An improved genome assembly of the fluke Schistosoma japonicum.</title>
        <authorList>
            <person name="Hu W."/>
            <person name="Luo F."/>
            <person name="Yin M."/>
            <person name="Mo X."/>
            <person name="Sun C."/>
            <person name="Wu Q."/>
            <person name="Zhu B."/>
            <person name="Xiang M."/>
            <person name="Wang J."/>
            <person name="Wang Y."/>
            <person name="Zhang T."/>
            <person name="Xu B."/>
            <person name="Zheng H."/>
            <person name="Feng Z."/>
        </authorList>
    </citation>
    <scope>NUCLEOTIDE SEQUENCE [LARGE SCALE GENOMIC DNA]</scope>
    <source>
        <strain evidence="6">HuSjv2</strain>
        <tissue evidence="6">Worms</tissue>
    </source>
</reference>
<comment type="caution">
    <text evidence="6">The sequence shown here is derived from an EMBL/GenBank/DDBJ whole genome shotgun (WGS) entry which is preliminary data.</text>
</comment>
<keyword evidence="2" id="KW-0325">Glycoprotein</keyword>
<evidence type="ECO:0000313" key="7">
    <source>
        <dbReference type="Proteomes" id="UP000311919"/>
    </source>
</evidence>
<evidence type="ECO:0000256" key="4">
    <source>
        <dbReference type="SAM" id="Phobius"/>
    </source>
</evidence>
<dbReference type="Pfam" id="PF19272">
    <property type="entry name" value="ASMase_C"/>
    <property type="match status" value="1"/>
</dbReference>
<evidence type="ECO:0000259" key="5">
    <source>
        <dbReference type="Pfam" id="PF19272"/>
    </source>
</evidence>
<proteinExistence type="predicted"/>
<feature type="region of interest" description="Disordered" evidence="3">
    <location>
        <begin position="916"/>
        <end position="946"/>
    </location>
</feature>
<evidence type="ECO:0000256" key="2">
    <source>
        <dbReference type="ARBA" id="ARBA00023180"/>
    </source>
</evidence>
<keyword evidence="4" id="KW-1133">Transmembrane helix</keyword>
<dbReference type="SUPFAM" id="SSF56300">
    <property type="entry name" value="Metallo-dependent phosphatases"/>
    <property type="match status" value="1"/>
</dbReference>
<evidence type="ECO:0000256" key="3">
    <source>
        <dbReference type="SAM" id="MobiDB-lite"/>
    </source>
</evidence>
<organism evidence="6 7">
    <name type="scientific">Schistosoma japonicum</name>
    <name type="common">Blood fluke</name>
    <dbReference type="NCBI Taxonomy" id="6182"/>
    <lineage>
        <taxon>Eukaryota</taxon>
        <taxon>Metazoa</taxon>
        <taxon>Spiralia</taxon>
        <taxon>Lophotrochozoa</taxon>
        <taxon>Platyhelminthes</taxon>
        <taxon>Trematoda</taxon>
        <taxon>Digenea</taxon>
        <taxon>Strigeidida</taxon>
        <taxon>Schistosomatoidea</taxon>
        <taxon>Schistosomatidae</taxon>
        <taxon>Schistosoma</taxon>
    </lineage>
</organism>
<evidence type="ECO:0000313" key="6">
    <source>
        <dbReference type="EMBL" id="TNN05694.1"/>
    </source>
</evidence>
<keyword evidence="7" id="KW-1185">Reference proteome</keyword>
<evidence type="ECO:0000256" key="1">
    <source>
        <dbReference type="ARBA" id="ARBA00022801"/>
    </source>
</evidence>
<dbReference type="PANTHER" id="PTHR10340">
    <property type="entry name" value="SPHINGOMYELIN PHOSPHODIESTERASE"/>
    <property type="match status" value="1"/>
</dbReference>
<feature type="compositionally biased region" description="Low complexity" evidence="3">
    <location>
        <begin position="916"/>
        <end position="930"/>
    </location>
</feature>
<dbReference type="GO" id="GO:0005615">
    <property type="term" value="C:extracellular space"/>
    <property type="evidence" value="ECO:0007669"/>
    <property type="project" value="TreeGrafter"/>
</dbReference>